<organism evidence="3 4">
    <name type="scientific">Arthrobotrys musiformis</name>
    <dbReference type="NCBI Taxonomy" id="47236"/>
    <lineage>
        <taxon>Eukaryota</taxon>
        <taxon>Fungi</taxon>
        <taxon>Dikarya</taxon>
        <taxon>Ascomycota</taxon>
        <taxon>Pezizomycotina</taxon>
        <taxon>Orbiliomycetes</taxon>
        <taxon>Orbiliales</taxon>
        <taxon>Orbiliaceae</taxon>
        <taxon>Arthrobotrys</taxon>
    </lineage>
</organism>
<keyword evidence="4" id="KW-1185">Reference proteome</keyword>
<keyword evidence="2" id="KW-0732">Signal</keyword>
<dbReference type="Proteomes" id="UP001370758">
    <property type="component" value="Unassembled WGS sequence"/>
</dbReference>
<evidence type="ECO:0000313" key="4">
    <source>
        <dbReference type="Proteomes" id="UP001370758"/>
    </source>
</evidence>
<reference evidence="3 4" key="1">
    <citation type="submission" date="2023-08" db="EMBL/GenBank/DDBJ databases">
        <authorList>
            <person name="Palmer J.M."/>
        </authorList>
    </citation>
    <scope>NUCLEOTIDE SEQUENCE [LARGE SCALE GENOMIC DNA]</scope>
    <source>
        <strain evidence="3 4">TWF481</strain>
    </source>
</reference>
<name>A0AAV9VWR5_9PEZI</name>
<feature type="chain" id="PRO_5043362164" evidence="2">
    <location>
        <begin position="24"/>
        <end position="586"/>
    </location>
</feature>
<accession>A0AAV9VWR5</accession>
<comment type="caution">
    <text evidence="3">The sequence shown here is derived from an EMBL/GenBank/DDBJ whole genome shotgun (WGS) entry which is preliminary data.</text>
</comment>
<evidence type="ECO:0000313" key="3">
    <source>
        <dbReference type="EMBL" id="KAK6498311.1"/>
    </source>
</evidence>
<proteinExistence type="predicted"/>
<feature type="region of interest" description="Disordered" evidence="1">
    <location>
        <begin position="441"/>
        <end position="479"/>
    </location>
</feature>
<dbReference type="AlphaFoldDB" id="A0AAV9VWR5"/>
<evidence type="ECO:0000256" key="1">
    <source>
        <dbReference type="SAM" id="MobiDB-lite"/>
    </source>
</evidence>
<sequence>MQRWGTMVLRALLFCLSAHDAVGLVITALPKGKEGANIPNLRLCKHNTQTWQMESILDGYDPGLSLVDPRDRGCPDGVPGWHWELAPKMETSTGETLIQLTGGAYDSGIGGITNNYEPEERLHFGILQPGKIYRSEFRVKRNGVYQKLDKNAPDDFIQVGDTLEFYGPSNPNSRQLYLKSVFQLGMASGLYELVRAPIQAATYGALPPVELRVSSLGFTEIIEPYGKNEADKLQEDISHIDKATELNRLSKPRFGFCGVGRICKAAAEGVGRLLGRRRRQGPTIEIPPLNMDDGPVDGMTDPFSSHRRLQPEYQAISRDTSIFIPQGEDDILEDDIFEPRVSVSQLKKPSIFKQTILQKENMDQILEQIEAEDFGTYYTLGGEGGVTVTAPAVDISSDVAEEDIPNELLVPPPNLYPDGIGSFDQLHTPEFRSGELAIDSEQPRSDAADSDQLVPQGQGGDEETAMLRPNSSTGLNPAPIKLKKMSKSRRDLADKRYEIYANCVQGFLKFPNDEPDEEVQTLVDRGWGVYSIMDFYQATKDGKSLPPCPKSRQDIINLAIDQGHPRYVAPGATGANPQSGIGAAGM</sequence>
<gene>
    <name evidence="3" type="ORF">TWF481_010902</name>
</gene>
<evidence type="ECO:0000256" key="2">
    <source>
        <dbReference type="SAM" id="SignalP"/>
    </source>
</evidence>
<feature type="signal peptide" evidence="2">
    <location>
        <begin position="1"/>
        <end position="23"/>
    </location>
</feature>
<dbReference type="EMBL" id="JAVHJL010000008">
    <property type="protein sequence ID" value="KAK6498311.1"/>
    <property type="molecule type" value="Genomic_DNA"/>
</dbReference>
<protein>
    <submittedName>
        <fullName evidence="3">Uncharacterized protein</fullName>
    </submittedName>
</protein>